<keyword evidence="9 14" id="KW-0560">Oxidoreductase</keyword>
<dbReference type="InterPro" id="IPR002401">
    <property type="entry name" value="Cyt_P450_E_grp-I"/>
</dbReference>
<reference evidence="16 17" key="2">
    <citation type="journal article" date="2010" name="Nucleic Acids Res.">
        <title>BeetleBase in 2010: revisions to provide comprehensive genomic information for Tribolium castaneum.</title>
        <authorList>
            <person name="Kim H.S."/>
            <person name="Murphy T."/>
            <person name="Xia J."/>
            <person name="Caragea D."/>
            <person name="Park Y."/>
            <person name="Beeman R.W."/>
            <person name="Lorenzen M.D."/>
            <person name="Butcher S."/>
            <person name="Manak J.R."/>
            <person name="Brown S.J."/>
        </authorList>
    </citation>
    <scope>NUCLEOTIDE SEQUENCE [LARGE SCALE GENOMIC DNA]</scope>
    <source>
        <strain evidence="16 17">Georgia GA2</strain>
    </source>
</reference>
<dbReference type="InParanoid" id="D7EJA6"/>
<dbReference type="AlphaFoldDB" id="D7EJA6"/>
<dbReference type="InterPro" id="IPR050476">
    <property type="entry name" value="Insect_CytP450_Detox"/>
</dbReference>
<evidence type="ECO:0000313" key="17">
    <source>
        <dbReference type="Proteomes" id="UP000007266"/>
    </source>
</evidence>
<dbReference type="InterPro" id="IPR036396">
    <property type="entry name" value="Cyt_P450_sf"/>
</dbReference>
<dbReference type="Proteomes" id="UP000007266">
    <property type="component" value="Unassembled WGS sequence"/>
</dbReference>
<evidence type="ECO:0000256" key="14">
    <source>
        <dbReference type="RuleBase" id="RU000461"/>
    </source>
</evidence>
<dbReference type="Gene3D" id="1.10.630.10">
    <property type="entry name" value="Cytochrome P450"/>
    <property type="match status" value="1"/>
</dbReference>
<feature type="binding site" description="axial binding residue" evidence="13">
    <location>
        <position position="451"/>
    </location>
    <ligand>
        <name>heme</name>
        <dbReference type="ChEBI" id="CHEBI:30413"/>
    </ligand>
    <ligandPart>
        <name>Fe</name>
        <dbReference type="ChEBI" id="CHEBI:18248"/>
    </ligandPart>
</feature>
<keyword evidence="5 13" id="KW-0349">Heme</keyword>
<evidence type="ECO:0000256" key="6">
    <source>
        <dbReference type="ARBA" id="ARBA00022723"/>
    </source>
</evidence>
<dbReference type="PANTHER" id="PTHR24292:SF100">
    <property type="entry name" value="CYTOCHROME P450 6A16, ISOFORM B-RELATED"/>
    <property type="match status" value="1"/>
</dbReference>
<comment type="similarity">
    <text evidence="4 14">Belongs to the cytochrome P450 family.</text>
</comment>
<dbReference type="SUPFAM" id="SSF48264">
    <property type="entry name" value="Cytochrome P450"/>
    <property type="match status" value="1"/>
</dbReference>
<evidence type="ECO:0000313" key="16">
    <source>
        <dbReference type="EMBL" id="EFA12635.1"/>
    </source>
</evidence>
<comment type="subcellular location">
    <subcellularLocation>
        <location evidence="3">Endoplasmic reticulum membrane</location>
        <topology evidence="3">Peripheral membrane protein</topology>
    </subcellularLocation>
    <subcellularLocation>
        <location evidence="2">Microsome membrane</location>
        <topology evidence="2">Peripheral membrane protein</topology>
    </subcellularLocation>
</comment>
<accession>D7EJA6</accession>
<keyword evidence="17" id="KW-1185">Reference proteome</keyword>
<dbReference type="GO" id="GO:0020037">
    <property type="term" value="F:heme binding"/>
    <property type="evidence" value="ECO:0007669"/>
    <property type="project" value="InterPro"/>
</dbReference>
<keyword evidence="12 15" id="KW-0472">Membrane</keyword>
<comment type="cofactor">
    <cofactor evidence="1 13">
        <name>heme</name>
        <dbReference type="ChEBI" id="CHEBI:30413"/>
    </cofactor>
</comment>
<dbReference type="EMBL" id="KQ971889">
    <property type="protein sequence ID" value="EFA12635.1"/>
    <property type="molecule type" value="Genomic_DNA"/>
</dbReference>
<dbReference type="STRING" id="7070.D7EJA6"/>
<dbReference type="KEGG" id="tca:657462"/>
<evidence type="ECO:0000256" key="13">
    <source>
        <dbReference type="PIRSR" id="PIRSR602401-1"/>
    </source>
</evidence>
<dbReference type="InterPro" id="IPR001128">
    <property type="entry name" value="Cyt_P450"/>
</dbReference>
<feature type="transmembrane region" description="Helical" evidence="15">
    <location>
        <begin position="6"/>
        <end position="26"/>
    </location>
</feature>
<keyword evidence="11 14" id="KW-0503">Monooxygenase</keyword>
<evidence type="ECO:0000256" key="9">
    <source>
        <dbReference type="ARBA" id="ARBA00023002"/>
    </source>
</evidence>
<dbReference type="GO" id="GO:0004497">
    <property type="term" value="F:monooxygenase activity"/>
    <property type="evidence" value="ECO:0007669"/>
    <property type="project" value="UniProtKB-KW"/>
</dbReference>
<dbReference type="OMA" id="FEIIPLC"/>
<dbReference type="FunFam" id="1.10.630.10:FF:000042">
    <property type="entry name" value="Cytochrome P450"/>
    <property type="match status" value="1"/>
</dbReference>
<dbReference type="CDD" id="cd11056">
    <property type="entry name" value="CYP6-like"/>
    <property type="match status" value="1"/>
</dbReference>
<evidence type="ECO:0000256" key="7">
    <source>
        <dbReference type="ARBA" id="ARBA00022824"/>
    </source>
</evidence>
<evidence type="ECO:0000256" key="5">
    <source>
        <dbReference type="ARBA" id="ARBA00022617"/>
    </source>
</evidence>
<keyword evidence="7" id="KW-0256">Endoplasmic reticulum</keyword>
<dbReference type="GO" id="GO:0005789">
    <property type="term" value="C:endoplasmic reticulum membrane"/>
    <property type="evidence" value="ECO:0007669"/>
    <property type="project" value="UniProtKB-SubCell"/>
</dbReference>
<evidence type="ECO:0000256" key="10">
    <source>
        <dbReference type="ARBA" id="ARBA00023004"/>
    </source>
</evidence>
<dbReference type="PhylomeDB" id="D7EJA6"/>
<name>D7EJA6_TRICA</name>
<dbReference type="Pfam" id="PF00067">
    <property type="entry name" value="p450"/>
    <property type="match status" value="1"/>
</dbReference>
<dbReference type="HOGENOM" id="CLU_001570_5_2_1"/>
<evidence type="ECO:0000256" key="8">
    <source>
        <dbReference type="ARBA" id="ARBA00022848"/>
    </source>
</evidence>
<keyword evidence="15" id="KW-1133">Transmembrane helix</keyword>
<reference evidence="16 17" key="1">
    <citation type="journal article" date="2008" name="Nature">
        <title>The genome of the model beetle and pest Tribolium castaneum.</title>
        <authorList>
            <consortium name="Tribolium Genome Sequencing Consortium"/>
            <person name="Richards S."/>
            <person name="Gibbs R.A."/>
            <person name="Weinstock G.M."/>
            <person name="Brown S.J."/>
            <person name="Denell R."/>
            <person name="Beeman R.W."/>
            <person name="Gibbs R."/>
            <person name="Beeman R.W."/>
            <person name="Brown S.J."/>
            <person name="Bucher G."/>
            <person name="Friedrich M."/>
            <person name="Grimmelikhuijzen C.J."/>
            <person name="Klingler M."/>
            <person name="Lorenzen M."/>
            <person name="Richards S."/>
            <person name="Roth S."/>
            <person name="Schroder R."/>
            <person name="Tautz D."/>
            <person name="Zdobnov E.M."/>
            <person name="Muzny D."/>
            <person name="Gibbs R.A."/>
            <person name="Weinstock G.M."/>
            <person name="Attaway T."/>
            <person name="Bell S."/>
            <person name="Buhay C.J."/>
            <person name="Chandrabose M.N."/>
            <person name="Chavez D."/>
            <person name="Clerk-Blankenburg K.P."/>
            <person name="Cree A."/>
            <person name="Dao M."/>
            <person name="Davis C."/>
            <person name="Chacko J."/>
            <person name="Dinh H."/>
            <person name="Dugan-Rocha S."/>
            <person name="Fowler G."/>
            <person name="Garner T.T."/>
            <person name="Garnes J."/>
            <person name="Gnirke A."/>
            <person name="Hawes A."/>
            <person name="Hernandez J."/>
            <person name="Hines S."/>
            <person name="Holder M."/>
            <person name="Hume J."/>
            <person name="Jhangiani S.N."/>
            <person name="Joshi V."/>
            <person name="Khan Z.M."/>
            <person name="Jackson L."/>
            <person name="Kovar C."/>
            <person name="Kowis A."/>
            <person name="Lee S."/>
            <person name="Lewis L.R."/>
            <person name="Margolis J."/>
            <person name="Morgan M."/>
            <person name="Nazareth L.V."/>
            <person name="Nguyen N."/>
            <person name="Okwuonu G."/>
            <person name="Parker D."/>
            <person name="Richards S."/>
            <person name="Ruiz S.J."/>
            <person name="Santibanez J."/>
            <person name="Savard J."/>
            <person name="Scherer S.E."/>
            <person name="Schneider B."/>
            <person name="Sodergren E."/>
            <person name="Tautz D."/>
            <person name="Vattahil S."/>
            <person name="Villasana D."/>
            <person name="White C.S."/>
            <person name="Wright R."/>
            <person name="Park Y."/>
            <person name="Beeman R.W."/>
            <person name="Lord J."/>
            <person name="Oppert B."/>
            <person name="Lorenzen M."/>
            <person name="Brown S."/>
            <person name="Wang L."/>
            <person name="Savard J."/>
            <person name="Tautz D."/>
            <person name="Richards S."/>
            <person name="Weinstock G."/>
            <person name="Gibbs R.A."/>
            <person name="Liu Y."/>
            <person name="Worley K."/>
            <person name="Weinstock G."/>
            <person name="Elsik C.G."/>
            <person name="Reese J.T."/>
            <person name="Elhaik E."/>
            <person name="Landan G."/>
            <person name="Graur D."/>
            <person name="Arensburger P."/>
            <person name="Atkinson P."/>
            <person name="Beeman R.W."/>
            <person name="Beidler J."/>
            <person name="Brown S.J."/>
            <person name="Demuth J.P."/>
            <person name="Drury D.W."/>
            <person name="Du Y.Z."/>
            <person name="Fujiwara H."/>
            <person name="Lorenzen M."/>
            <person name="Maselli V."/>
            <person name="Osanai M."/>
            <person name="Park Y."/>
            <person name="Robertson H.M."/>
            <person name="Tu Z."/>
            <person name="Wang J.J."/>
            <person name="Wang S."/>
            <person name="Richards S."/>
            <person name="Song H."/>
            <person name="Zhang L."/>
            <person name="Sodergren E."/>
            <person name="Werner D."/>
            <person name="Stanke M."/>
            <person name="Morgenstern B."/>
            <person name="Solovyev V."/>
            <person name="Kosarev P."/>
            <person name="Brown G."/>
            <person name="Chen H.C."/>
            <person name="Ermolaeva O."/>
            <person name="Hlavina W."/>
            <person name="Kapustin Y."/>
            <person name="Kiryutin B."/>
            <person name="Kitts P."/>
            <person name="Maglott D."/>
            <person name="Pruitt K."/>
            <person name="Sapojnikov V."/>
            <person name="Souvorov A."/>
            <person name="Mackey A.J."/>
            <person name="Waterhouse R.M."/>
            <person name="Wyder S."/>
            <person name="Zdobnov E.M."/>
            <person name="Zdobnov E.M."/>
            <person name="Wyder S."/>
            <person name="Kriventseva E.V."/>
            <person name="Kadowaki T."/>
            <person name="Bork P."/>
            <person name="Aranda M."/>
            <person name="Bao R."/>
            <person name="Beermann A."/>
            <person name="Berns N."/>
            <person name="Bolognesi R."/>
            <person name="Bonneton F."/>
            <person name="Bopp D."/>
            <person name="Brown S.J."/>
            <person name="Bucher G."/>
            <person name="Butts T."/>
            <person name="Chaumot A."/>
            <person name="Denell R.E."/>
            <person name="Ferrier D.E."/>
            <person name="Friedrich M."/>
            <person name="Gordon C.M."/>
            <person name="Jindra M."/>
            <person name="Klingler M."/>
            <person name="Lan Q."/>
            <person name="Lattorff H.M."/>
            <person name="Laudet V."/>
            <person name="von Levetsow C."/>
            <person name="Liu Z."/>
            <person name="Lutz R."/>
            <person name="Lynch J.A."/>
            <person name="da Fonseca R.N."/>
            <person name="Posnien N."/>
            <person name="Reuter R."/>
            <person name="Roth S."/>
            <person name="Savard J."/>
            <person name="Schinko J.B."/>
            <person name="Schmitt C."/>
            <person name="Schoppmeier M."/>
            <person name="Schroder R."/>
            <person name="Shippy T.D."/>
            <person name="Simonnet F."/>
            <person name="Marques-Souza H."/>
            <person name="Tautz D."/>
            <person name="Tomoyasu Y."/>
            <person name="Trauner J."/>
            <person name="Van der Zee M."/>
            <person name="Vervoort M."/>
            <person name="Wittkopp N."/>
            <person name="Wimmer E.A."/>
            <person name="Yang X."/>
            <person name="Jones A.K."/>
            <person name="Sattelle D.B."/>
            <person name="Ebert P.R."/>
            <person name="Nelson D."/>
            <person name="Scott J.G."/>
            <person name="Beeman R.W."/>
            <person name="Muthukrishnan S."/>
            <person name="Kramer K.J."/>
            <person name="Arakane Y."/>
            <person name="Beeman R.W."/>
            <person name="Zhu Q."/>
            <person name="Hogenkamp D."/>
            <person name="Dixit R."/>
            <person name="Oppert B."/>
            <person name="Jiang H."/>
            <person name="Zou Z."/>
            <person name="Marshall J."/>
            <person name="Elpidina E."/>
            <person name="Vinokurov K."/>
            <person name="Oppert C."/>
            <person name="Zou Z."/>
            <person name="Evans J."/>
            <person name="Lu Z."/>
            <person name="Zhao P."/>
            <person name="Sumathipala N."/>
            <person name="Altincicek B."/>
            <person name="Vilcinskas A."/>
            <person name="Williams M."/>
            <person name="Hultmark D."/>
            <person name="Hetru C."/>
            <person name="Jiang H."/>
            <person name="Grimmelikhuijzen C.J."/>
            <person name="Hauser F."/>
            <person name="Cazzamali G."/>
            <person name="Williamson M."/>
            <person name="Park Y."/>
            <person name="Li B."/>
            <person name="Tanaka Y."/>
            <person name="Predel R."/>
            <person name="Neupert S."/>
            <person name="Schachtner J."/>
            <person name="Verleyen P."/>
            <person name="Raible F."/>
            <person name="Bork P."/>
            <person name="Friedrich M."/>
            <person name="Walden K.K."/>
            <person name="Robertson H.M."/>
            <person name="Angeli S."/>
            <person name="Foret S."/>
            <person name="Bucher G."/>
            <person name="Schuetz S."/>
            <person name="Maleszka R."/>
            <person name="Wimmer E.A."/>
            <person name="Beeman R.W."/>
            <person name="Lorenzen M."/>
            <person name="Tomoyasu Y."/>
            <person name="Miller S.C."/>
            <person name="Grossmann D."/>
            <person name="Bucher G."/>
        </authorList>
    </citation>
    <scope>NUCLEOTIDE SEQUENCE [LARGE SCALE GENOMIC DNA]</scope>
    <source>
        <strain evidence="16 17">Georgia GA2</strain>
    </source>
</reference>
<dbReference type="PROSITE" id="PS00086">
    <property type="entry name" value="CYTOCHROME_P450"/>
    <property type="match status" value="1"/>
</dbReference>
<organism evidence="16 17">
    <name type="scientific">Tribolium castaneum</name>
    <name type="common">Red flour beetle</name>
    <dbReference type="NCBI Taxonomy" id="7070"/>
    <lineage>
        <taxon>Eukaryota</taxon>
        <taxon>Metazoa</taxon>
        <taxon>Ecdysozoa</taxon>
        <taxon>Arthropoda</taxon>
        <taxon>Hexapoda</taxon>
        <taxon>Insecta</taxon>
        <taxon>Pterygota</taxon>
        <taxon>Neoptera</taxon>
        <taxon>Endopterygota</taxon>
        <taxon>Coleoptera</taxon>
        <taxon>Polyphaga</taxon>
        <taxon>Cucujiformia</taxon>
        <taxon>Tenebrionidae</taxon>
        <taxon>Tenebrionidae incertae sedis</taxon>
        <taxon>Tribolium</taxon>
    </lineage>
</organism>
<dbReference type="OrthoDB" id="2789670at2759"/>
<dbReference type="GO" id="GO:0005506">
    <property type="term" value="F:iron ion binding"/>
    <property type="evidence" value="ECO:0007669"/>
    <property type="project" value="InterPro"/>
</dbReference>
<dbReference type="SMR" id="D7EJA6"/>
<dbReference type="eggNOG" id="KOG0158">
    <property type="taxonomic scope" value="Eukaryota"/>
</dbReference>
<keyword evidence="6 13" id="KW-0479">Metal-binding</keyword>
<evidence type="ECO:0000256" key="2">
    <source>
        <dbReference type="ARBA" id="ARBA00004174"/>
    </source>
</evidence>
<dbReference type="FunCoup" id="D7EJA6">
    <property type="interactions" value="249"/>
</dbReference>
<keyword evidence="8" id="KW-0492">Microsome</keyword>
<evidence type="ECO:0000256" key="15">
    <source>
        <dbReference type="SAM" id="Phobius"/>
    </source>
</evidence>
<keyword evidence="10 13" id="KW-0408">Iron</keyword>
<gene>
    <name evidence="16" type="primary">AUGUSTUS-3.0.2_10254</name>
    <name evidence="16" type="ORF">TcasGA2_TC010254</name>
</gene>
<proteinExistence type="inferred from homology"/>
<protein>
    <submittedName>
        <fullName evidence="16">Cytochrome P450 6BK3</fullName>
    </submittedName>
</protein>
<dbReference type="PANTHER" id="PTHR24292">
    <property type="entry name" value="CYTOCHROME P450"/>
    <property type="match status" value="1"/>
</dbReference>
<dbReference type="PRINTS" id="PR00463">
    <property type="entry name" value="EP450I"/>
</dbReference>
<evidence type="ECO:0000256" key="11">
    <source>
        <dbReference type="ARBA" id="ARBA00023033"/>
    </source>
</evidence>
<evidence type="ECO:0000256" key="4">
    <source>
        <dbReference type="ARBA" id="ARBA00010617"/>
    </source>
</evidence>
<dbReference type="GO" id="GO:0016705">
    <property type="term" value="F:oxidoreductase activity, acting on paired donors, with incorporation or reduction of molecular oxygen"/>
    <property type="evidence" value="ECO:0007669"/>
    <property type="project" value="InterPro"/>
</dbReference>
<evidence type="ECO:0000256" key="3">
    <source>
        <dbReference type="ARBA" id="ARBA00004406"/>
    </source>
</evidence>
<keyword evidence="15" id="KW-0812">Transmembrane</keyword>
<sequence>MFVSNSLLGDLIALFVTLGVLLTFYFKWTYQYWTRRNVPQIDPHIPFGNISESIKGREIVGVTFKKIYQQLKSQGCRHGGIYIFTQPSYFPIDLDYIRNILTKDFQYFVDRPFYVNEKDPLQAHLLNLSGTRWRNMRSKLTPTFTSGKMKLMFHIMAESQSDLLKRMDKEAESLEPINIKEVLACFTTNIIGSCAFGLDCKALEDENSPFRQFGKKLFKISVLHRLKRTFAATFPDFAKFLRMSNSRKEIVKFIMDMVEGTIEYREKNNYSRNDFMQLLIDMKNNKPKGDHDGKPLTLDEVASQAIVFFAAGFETSSTLMTFAFYELAKNPHIQDKLREEINLILAEHNNEISYDAIQEMKYLSQVIDETLRLHPPAAQTSRKCIKDYKIPDQDITIEKGTSVTVSILGIHHDPDYYPDPEKFDPERFTEENKSLRHNYAFLPFGEGPRNCIGMRFGLLQSKMGLVSLIKNYKFTVNEKTKEPITYQPAHVVLAAQGEIWLNAQKV</sequence>
<dbReference type="PRINTS" id="PR00385">
    <property type="entry name" value="P450"/>
</dbReference>
<evidence type="ECO:0000256" key="12">
    <source>
        <dbReference type="ARBA" id="ARBA00023136"/>
    </source>
</evidence>
<dbReference type="InterPro" id="IPR017972">
    <property type="entry name" value="Cyt_P450_CS"/>
</dbReference>
<evidence type="ECO:0000256" key="1">
    <source>
        <dbReference type="ARBA" id="ARBA00001971"/>
    </source>
</evidence>